<sequence length="90" mass="10223">MGLAFLPWQQATLPALLIPYYTSCVPELKIVSKNLQDTDFEADSGSLWNVQESYETYDCLKNRHVQNDKIKKCANLGFAYGAGFVFVQLR</sequence>
<organism evidence="1 2">
    <name type="scientific">Thalassospira xianhensis MCCC 1A02616</name>
    <dbReference type="NCBI Taxonomy" id="1177929"/>
    <lineage>
        <taxon>Bacteria</taxon>
        <taxon>Pseudomonadati</taxon>
        <taxon>Pseudomonadota</taxon>
        <taxon>Alphaproteobacteria</taxon>
        <taxon>Rhodospirillales</taxon>
        <taxon>Thalassospiraceae</taxon>
        <taxon>Thalassospira</taxon>
    </lineage>
</organism>
<keyword evidence="2" id="KW-1185">Reference proteome</keyword>
<accession>A0A367UEX5</accession>
<evidence type="ECO:0000313" key="1">
    <source>
        <dbReference type="EMBL" id="RCK06865.1"/>
    </source>
</evidence>
<comment type="caution">
    <text evidence="1">The sequence shown here is derived from an EMBL/GenBank/DDBJ whole genome shotgun (WGS) entry which is preliminary data.</text>
</comment>
<evidence type="ECO:0000313" key="2">
    <source>
        <dbReference type="Proteomes" id="UP000252419"/>
    </source>
</evidence>
<protein>
    <submittedName>
        <fullName evidence="1">Uncharacterized protein</fullName>
    </submittedName>
</protein>
<dbReference type="Proteomes" id="UP000252419">
    <property type="component" value="Unassembled WGS sequence"/>
</dbReference>
<reference evidence="1 2" key="1">
    <citation type="submission" date="2014-07" db="EMBL/GenBank/DDBJ databases">
        <title>Draft genome sequence of Thalassospira xianhensis P-4 (MCCC 1A02616).</title>
        <authorList>
            <person name="Lai Q."/>
            <person name="Shao Z."/>
        </authorList>
    </citation>
    <scope>NUCLEOTIDE SEQUENCE [LARGE SCALE GENOMIC DNA]</scope>
    <source>
        <strain evidence="1 2">MCCC 1A02616</strain>
    </source>
</reference>
<dbReference type="EMBL" id="JPWA01000005">
    <property type="protein sequence ID" value="RCK06865.1"/>
    <property type="molecule type" value="Genomic_DNA"/>
</dbReference>
<gene>
    <name evidence="1" type="ORF">TH5_06900</name>
</gene>
<name>A0A367UEX5_9PROT</name>
<dbReference type="AlphaFoldDB" id="A0A367UEX5"/>
<proteinExistence type="predicted"/>